<organism evidence="1 2">
    <name type="scientific">Pongo abelii</name>
    <name type="common">Sumatran orangutan</name>
    <name type="synonym">Pongo pygmaeus abelii</name>
    <dbReference type="NCBI Taxonomy" id="9601"/>
    <lineage>
        <taxon>Eukaryota</taxon>
        <taxon>Metazoa</taxon>
        <taxon>Chordata</taxon>
        <taxon>Craniata</taxon>
        <taxon>Vertebrata</taxon>
        <taxon>Euteleostomi</taxon>
        <taxon>Mammalia</taxon>
        <taxon>Eutheria</taxon>
        <taxon>Euarchontoglires</taxon>
        <taxon>Primates</taxon>
        <taxon>Haplorrhini</taxon>
        <taxon>Catarrhini</taxon>
        <taxon>Hominidae</taxon>
        <taxon>Pongo</taxon>
    </lineage>
</organism>
<dbReference type="Proteomes" id="UP000001595">
    <property type="component" value="Chromosome X"/>
</dbReference>
<sequence>MAAFSRPLGTCTATTCCSSPSATTSSGGSCTSRLHRLGARRAVPGSPRTSWWTWATWRVRTPAKKTWSSSSTTTCAGCTLCSRNSRAKPTFSLTDTSRRSASAIGATEAWRPRPPSTFFDPSHSLSFLKAFFFSWLGGGKGRLQIGGLRTCRRCGGAAWRRGPRVREEKMVAGDGRAQGTSWEGACILC</sequence>
<reference evidence="1" key="2">
    <citation type="submission" date="2025-08" db="UniProtKB">
        <authorList>
            <consortium name="Ensembl"/>
        </authorList>
    </citation>
    <scope>IDENTIFICATION</scope>
</reference>
<protein>
    <submittedName>
        <fullName evidence="1">Uncharacterized protein</fullName>
    </submittedName>
</protein>
<dbReference type="AlphaFoldDB" id="A0A8I5U2J4"/>
<evidence type="ECO:0000313" key="2">
    <source>
        <dbReference type="Proteomes" id="UP000001595"/>
    </source>
</evidence>
<dbReference type="GeneTree" id="ENSGT00910000146737"/>
<keyword evidence="2" id="KW-1185">Reference proteome</keyword>
<reference evidence="1 2" key="1">
    <citation type="submission" date="2008-02" db="EMBL/GenBank/DDBJ databases">
        <title>A 6x draft sequence assembly of the Pongo pygmaeus abelii genome.</title>
        <authorList>
            <person name="Wilson R.K."/>
            <person name="Mardis E."/>
        </authorList>
    </citation>
    <scope>NUCLEOTIDE SEQUENCE [LARGE SCALE GENOMIC DNA]</scope>
</reference>
<proteinExistence type="predicted"/>
<name>A0A8I5U2J4_PONAB</name>
<gene>
    <name evidence="1" type="primary">MID1IP1</name>
</gene>
<accession>A0A8I5U2J4</accession>
<dbReference type="PROSITE" id="PS51257">
    <property type="entry name" value="PROKAR_LIPOPROTEIN"/>
    <property type="match status" value="1"/>
</dbReference>
<dbReference type="Ensembl" id="ENSPPYT00000048412.1">
    <property type="protein sequence ID" value="ENSPPYP00000040904.1"/>
    <property type="gene ID" value="ENSPPYG00000038144.1"/>
</dbReference>
<reference evidence="1" key="3">
    <citation type="submission" date="2025-09" db="UniProtKB">
        <authorList>
            <consortium name="Ensembl"/>
        </authorList>
    </citation>
    <scope>IDENTIFICATION</scope>
</reference>
<dbReference type="OMA" id="ATWRVRT"/>
<evidence type="ECO:0000313" key="1">
    <source>
        <dbReference type="Ensembl" id="ENSPPYP00000040904.1"/>
    </source>
</evidence>